<evidence type="ECO:0000256" key="1">
    <source>
        <dbReference type="SAM" id="Phobius"/>
    </source>
</evidence>
<dbReference type="InterPro" id="IPR045655">
    <property type="entry name" value="DUF6394"/>
</dbReference>
<dbReference type="Proteomes" id="UP000011021">
    <property type="component" value="Unassembled WGS sequence"/>
</dbReference>
<feature type="transmembrane region" description="Helical" evidence="1">
    <location>
        <begin position="128"/>
        <end position="151"/>
    </location>
</feature>
<keyword evidence="1" id="KW-1133">Transmembrane helix</keyword>
<name>E7RUA5_9BURK</name>
<dbReference type="AlphaFoldDB" id="E7RUA5"/>
<reference evidence="2 3" key="1">
    <citation type="submission" date="2010-12" db="EMBL/GenBank/DDBJ databases">
        <authorList>
            <person name="Muzny D."/>
            <person name="Qin X."/>
            <person name="Deng J."/>
            <person name="Jiang H."/>
            <person name="Liu Y."/>
            <person name="Qu J."/>
            <person name="Song X.-Z."/>
            <person name="Zhang L."/>
            <person name="Thornton R."/>
            <person name="Coyle M."/>
            <person name="Francisco L."/>
            <person name="Jackson L."/>
            <person name="Javaid M."/>
            <person name="Korchina V."/>
            <person name="Kovar C."/>
            <person name="Mata R."/>
            <person name="Mathew T."/>
            <person name="Ngo R."/>
            <person name="Nguyen L."/>
            <person name="Nguyen N."/>
            <person name="Okwuonu G."/>
            <person name="Ongeri F."/>
            <person name="Pham C."/>
            <person name="Simmons D."/>
            <person name="Wilczek-Boney K."/>
            <person name="Hale W."/>
            <person name="Jakkamsetti A."/>
            <person name="Pham P."/>
            <person name="Ruth R."/>
            <person name="San Lucas F."/>
            <person name="Warren J."/>
            <person name="Zhang J."/>
            <person name="Zhao Z."/>
            <person name="Zhou C."/>
            <person name="Zhu D."/>
            <person name="Lee S."/>
            <person name="Bess C."/>
            <person name="Blankenburg K."/>
            <person name="Forbes L."/>
            <person name="Fu Q."/>
            <person name="Gubbala S."/>
            <person name="Hirani K."/>
            <person name="Jayaseelan J.C."/>
            <person name="Lara F."/>
            <person name="Munidasa M."/>
            <person name="Palculict T."/>
            <person name="Patil S."/>
            <person name="Pu L.-L."/>
            <person name="Saada N."/>
            <person name="Tang L."/>
            <person name="Weissenberger G."/>
            <person name="Zhu Y."/>
            <person name="Hemphill L."/>
            <person name="Shang Y."/>
            <person name="Youmans B."/>
            <person name="Ayvaz T."/>
            <person name="Ross M."/>
            <person name="Santibanez J."/>
            <person name="Aqrawi P."/>
            <person name="Gross S."/>
            <person name="Joshi V."/>
            <person name="Fowler G."/>
            <person name="Nazareth L."/>
            <person name="Reid J."/>
            <person name="Worley K."/>
            <person name="Petrosino J."/>
            <person name="Highlander S."/>
            <person name="Gibbs R."/>
        </authorList>
    </citation>
    <scope>NUCLEOTIDE SEQUENCE [LARGE SCALE GENOMIC DNA]</scope>
    <source>
        <strain evidence="2 3">ATCC 51599</strain>
    </source>
</reference>
<proteinExistence type="predicted"/>
<feature type="transmembrane region" description="Helical" evidence="1">
    <location>
        <begin position="97"/>
        <end position="116"/>
    </location>
</feature>
<evidence type="ECO:0000313" key="2">
    <source>
        <dbReference type="EMBL" id="EFV95888.1"/>
    </source>
</evidence>
<evidence type="ECO:0000313" key="3">
    <source>
        <dbReference type="Proteomes" id="UP000011021"/>
    </source>
</evidence>
<organism evidence="2 3">
    <name type="scientific">Lautropia mirabilis ATCC 51599</name>
    <dbReference type="NCBI Taxonomy" id="887898"/>
    <lineage>
        <taxon>Bacteria</taxon>
        <taxon>Pseudomonadati</taxon>
        <taxon>Pseudomonadota</taxon>
        <taxon>Betaproteobacteria</taxon>
        <taxon>Burkholderiales</taxon>
        <taxon>Burkholderiaceae</taxon>
        <taxon>Lautropia</taxon>
    </lineage>
</organism>
<keyword evidence="3" id="KW-1185">Reference proteome</keyword>
<dbReference type="HOGENOM" id="CLU_140289_0_0_4"/>
<dbReference type="EMBL" id="AEQP01000001">
    <property type="protein sequence ID" value="EFV95888.1"/>
    <property type="molecule type" value="Genomic_DNA"/>
</dbReference>
<keyword evidence="1" id="KW-0812">Transmembrane</keyword>
<sequence>MAAPCEGLPPPPRPVRQDALIRHSALPVAESSVNLEKVVFAFFTILACTLNFGFFLGEIDRADFHHPAELFIAVVINLITLIIKFGDRTQMGATHLATSLVATLQLLFASLVWMWVEQFNNTPLDGHTVSIIVSLSGGALLANLVSVILLIGETLRQTR</sequence>
<dbReference type="Pfam" id="PF19931">
    <property type="entry name" value="DUF6394"/>
    <property type="match status" value="1"/>
</dbReference>
<accession>E7RUA5</accession>
<feature type="transmembrane region" description="Helical" evidence="1">
    <location>
        <begin position="38"/>
        <end position="56"/>
    </location>
</feature>
<comment type="caution">
    <text evidence="2">The sequence shown here is derived from an EMBL/GenBank/DDBJ whole genome shotgun (WGS) entry which is preliminary data.</text>
</comment>
<dbReference type="eggNOG" id="ENOG503185S">
    <property type="taxonomic scope" value="Bacteria"/>
</dbReference>
<dbReference type="STRING" id="887898.HMPREF0551_0071"/>
<keyword evidence="1" id="KW-0472">Membrane</keyword>
<protein>
    <submittedName>
        <fullName evidence="2">Uncharacterized protein</fullName>
    </submittedName>
</protein>
<gene>
    <name evidence="2" type="ORF">HMPREF0551_0071</name>
</gene>
<feature type="transmembrane region" description="Helical" evidence="1">
    <location>
        <begin position="68"/>
        <end position="85"/>
    </location>
</feature>